<dbReference type="Proteomes" id="UP000248659">
    <property type="component" value="Unassembled WGS sequence"/>
</dbReference>
<protein>
    <recommendedName>
        <fullName evidence="3">2-keto-4-pentenoate hydratase</fullName>
    </recommendedName>
</protein>
<gene>
    <name evidence="1" type="ORF">BYZ73_14695</name>
</gene>
<dbReference type="Gene3D" id="3.90.850.10">
    <property type="entry name" value="Fumarylacetoacetase-like, C-terminal domain"/>
    <property type="match status" value="1"/>
</dbReference>
<proteinExistence type="predicted"/>
<accession>A0ABX9DDR1</accession>
<dbReference type="RefSeq" id="WP_112316524.1">
    <property type="nucleotide sequence ID" value="NZ_MUAV01000018.1"/>
</dbReference>
<dbReference type="SUPFAM" id="SSF56529">
    <property type="entry name" value="FAH"/>
    <property type="match status" value="1"/>
</dbReference>
<comment type="caution">
    <text evidence="1">The sequence shown here is derived from an EMBL/GenBank/DDBJ whole genome shotgun (WGS) entry which is preliminary data.</text>
</comment>
<name>A0ABX9DDR1_9RHOB</name>
<evidence type="ECO:0008006" key="3">
    <source>
        <dbReference type="Google" id="ProtNLM"/>
    </source>
</evidence>
<keyword evidence="2" id="KW-1185">Reference proteome</keyword>
<dbReference type="InterPro" id="IPR036663">
    <property type="entry name" value="Fumarylacetoacetase_C_sf"/>
</dbReference>
<organism evidence="1 2">
    <name type="scientific">Rhodovulum viride</name>
    <dbReference type="NCBI Taxonomy" id="1231134"/>
    <lineage>
        <taxon>Bacteria</taxon>
        <taxon>Pseudomonadati</taxon>
        <taxon>Pseudomonadota</taxon>
        <taxon>Alphaproteobacteria</taxon>
        <taxon>Rhodobacterales</taxon>
        <taxon>Paracoccaceae</taxon>
        <taxon>Rhodovulum</taxon>
    </lineage>
</organism>
<evidence type="ECO:0000313" key="2">
    <source>
        <dbReference type="Proteomes" id="UP000248659"/>
    </source>
</evidence>
<evidence type="ECO:0000313" key="1">
    <source>
        <dbReference type="EMBL" id="RAP40485.1"/>
    </source>
</evidence>
<dbReference type="EMBL" id="MUAV01000018">
    <property type="protein sequence ID" value="RAP40485.1"/>
    <property type="molecule type" value="Genomic_DNA"/>
</dbReference>
<reference evidence="1 2" key="1">
    <citation type="submission" date="2017-01" db="EMBL/GenBank/DDBJ databases">
        <title>Genome sequence of Rhodovulum viride JA756.</title>
        <authorList>
            <person name="Lakshmi K.V."/>
            <person name="Tushar L.D."/>
            <person name="Sasikala C."/>
            <person name="Venkataramana C."/>
        </authorList>
    </citation>
    <scope>NUCLEOTIDE SEQUENCE [LARGE SCALE GENOMIC DNA]</scope>
    <source>
        <strain evidence="1 2">JA756</strain>
    </source>
</reference>
<sequence length="240" mass="24815">MSETEAFAEALLAAHRGGQRVAEAPGPLSRAEVLAVQARVSGALGPVAGFKVGRLPEGPPVLAPIPACYRVPDGGSRRVRDRLGVELEVGFELIRALPGPGLPPDPAAHFRPRAVFELVETRLAGAAADRPDLKFADLQITAGLVPGSGPEAWDGRDFGRLSARFRAGAHTVLEGETEVPGGSAQANLDLLLRHLGRHCGGLQLGQTVITGSVCGLPWFGPGTDLSAEIAGLGRVAVSLA</sequence>